<keyword evidence="6 10" id="KW-0472">Membrane</keyword>
<dbReference type="CDD" id="cd02180">
    <property type="entry name" value="GH16_fungal_KRE6_glucanase"/>
    <property type="match status" value="1"/>
</dbReference>
<dbReference type="GO" id="GO:0005886">
    <property type="term" value="C:plasma membrane"/>
    <property type="evidence" value="ECO:0007669"/>
    <property type="project" value="TreeGrafter"/>
</dbReference>
<dbReference type="OrthoDB" id="412647at2759"/>
<dbReference type="EMBL" id="KZ859035">
    <property type="protein sequence ID" value="RDW24421.1"/>
    <property type="molecule type" value="Genomic_DNA"/>
</dbReference>
<evidence type="ECO:0000256" key="9">
    <source>
        <dbReference type="SAM" id="MobiDB-lite"/>
    </source>
</evidence>
<sequence>MRNLTDPENDGSDSSDKNSSDKNLSDKLVQTNVESVDSFEHPSTSNETLEQTPEMRTPAQSPGIPPDLGGPETPYNNSRNISEGSEFSYGPGTPYMPRTRRHSGEQRSFGSSSDSLKKEKMGTPSFDRYPVAASLSSYNISFEKHPLMAEDSFSPFGGYPVSVFPLNMDEKEGDDYLHNPDPVLDQEMDKKCHRMDFRGVSSLIAFIALILGAIAVFIIVPALTYSGVTERIDHPVVTHDVEVLSAYRFPQLNFRKTLIDPDTPSSATSHTARDGSSWNLVFSDEFNLEGRTFYPKDDPFWTAVDLHYAATRDLEWYDPDAAITENGTLVLTLDAFKNHDLYYRSGMVQSWNKLCFTQGYIEISASLPGQGRNPGLWPGLWTMGNLGRPGYLSTTDGVWPYSYDSCDAGITPNQSSSDGISYLPGQRLNKCTCKGEDHPNPGVGRGAPEIDALEGSVDSTLHVGVASQSLQVAPFDIWYIPDYNFVEIHNSSVTSMNTYAGGMFQQAISGITVLNNEWYETPSAGSNDDNSYFQTFGFEYTNDDNNGYIQWHVGSDPTFTLHTFALGPNGNVDRRPISKEPMSIIMNLGVSNSWTYIDWPSLSFPSKMRIDYVRIYQPPGQQSITCDPKDYPTYDYIERHRPAYDNANFTLWSDAGYDRPSNTLMDGCT</sequence>
<evidence type="ECO:0000256" key="1">
    <source>
        <dbReference type="ARBA" id="ARBA00004606"/>
    </source>
</evidence>
<dbReference type="InterPro" id="IPR005629">
    <property type="entry name" value="Skn1/Kre6/Sbg1"/>
</dbReference>
<dbReference type="VEuPathDB" id="FungiDB:YALI0_C14190g"/>
<name>A0A1D8N9A0_YARLL</name>
<evidence type="ECO:0000256" key="5">
    <source>
        <dbReference type="ARBA" id="ARBA00022989"/>
    </source>
</evidence>
<evidence type="ECO:0000256" key="10">
    <source>
        <dbReference type="SAM" id="Phobius"/>
    </source>
</evidence>
<protein>
    <submittedName>
        <fullName evidence="13">Beta-glucan synthesis-associated protein-domain-containing protein</fullName>
    </submittedName>
</protein>
<dbReference type="InterPro" id="IPR013320">
    <property type="entry name" value="ConA-like_dom_sf"/>
</dbReference>
<dbReference type="GO" id="GO:0015926">
    <property type="term" value="F:glucosidase activity"/>
    <property type="evidence" value="ECO:0007669"/>
    <property type="project" value="TreeGrafter"/>
</dbReference>
<evidence type="ECO:0000256" key="8">
    <source>
        <dbReference type="ARBA" id="ARBA00023316"/>
    </source>
</evidence>
<evidence type="ECO:0000256" key="4">
    <source>
        <dbReference type="ARBA" id="ARBA00022968"/>
    </source>
</evidence>
<evidence type="ECO:0000313" key="12">
    <source>
        <dbReference type="EMBL" id="AOW02203.1"/>
    </source>
</evidence>
<proteinExistence type="inferred from homology"/>
<dbReference type="GO" id="GO:0031505">
    <property type="term" value="P:fungal-type cell wall organization"/>
    <property type="evidence" value="ECO:0007669"/>
    <property type="project" value="UniProtKB-ARBA"/>
</dbReference>
<gene>
    <name evidence="13" type="ORF">B0I71DRAFT_134340</name>
    <name evidence="12" type="ORF">YALI1_C02248g</name>
</gene>
<feature type="region of interest" description="Disordered" evidence="9">
    <location>
        <begin position="1"/>
        <end position="123"/>
    </location>
</feature>
<evidence type="ECO:0000256" key="7">
    <source>
        <dbReference type="ARBA" id="ARBA00023180"/>
    </source>
</evidence>
<keyword evidence="3 10" id="KW-0812">Transmembrane</keyword>
<dbReference type="PROSITE" id="PS51762">
    <property type="entry name" value="GH16_2"/>
    <property type="match status" value="1"/>
</dbReference>
<dbReference type="Gene3D" id="2.60.120.200">
    <property type="match status" value="1"/>
</dbReference>
<dbReference type="InterPro" id="IPR000757">
    <property type="entry name" value="Beta-glucanase-like"/>
</dbReference>
<evidence type="ECO:0000259" key="11">
    <source>
        <dbReference type="PROSITE" id="PS51762"/>
    </source>
</evidence>
<keyword evidence="4" id="KW-0735">Signal-anchor</keyword>
<feature type="transmembrane region" description="Helical" evidence="10">
    <location>
        <begin position="200"/>
        <end position="223"/>
    </location>
</feature>
<dbReference type="PANTHER" id="PTHR31361:SF1">
    <property type="entry name" value="BETA-GLUCAN SYNTHESIS-ASSOCIATED PROTEIN KRE6-RELATED"/>
    <property type="match status" value="1"/>
</dbReference>
<comment type="similarity">
    <text evidence="2">Belongs to the SKN1/KRE6 family.</text>
</comment>
<feature type="compositionally biased region" description="Polar residues" evidence="9">
    <location>
        <begin position="29"/>
        <end position="51"/>
    </location>
</feature>
<dbReference type="GO" id="GO:0006078">
    <property type="term" value="P:(1-&gt;6)-beta-D-glucan biosynthetic process"/>
    <property type="evidence" value="ECO:0007669"/>
    <property type="project" value="TreeGrafter"/>
</dbReference>
<accession>A0A1D8N9A0</accession>
<reference evidence="13 15" key="2">
    <citation type="submission" date="2018-07" db="EMBL/GenBank/DDBJ databases">
        <title>Draft Genome Assemblies for Five Robust Yarrowia lipolytica Strains Exhibiting High Lipid Production and Pentose Sugar Utilization and Sugar Alcohol Secretion from Undetoxified Lignocellulosic Biomass Hydrolysates.</title>
        <authorList>
            <consortium name="DOE Joint Genome Institute"/>
            <person name="Walker C."/>
            <person name="Ryu S."/>
            <person name="Na H."/>
            <person name="Zane M."/>
            <person name="LaButti K."/>
            <person name="Lipzen A."/>
            <person name="Haridas S."/>
            <person name="Barry K."/>
            <person name="Grigoriev I.V."/>
            <person name="Quarterman J."/>
            <person name="Slininger P."/>
            <person name="Dien B."/>
            <person name="Trinh C.T."/>
        </authorList>
    </citation>
    <scope>NUCLEOTIDE SEQUENCE [LARGE SCALE GENOMIC DNA]</scope>
    <source>
        <strain evidence="13 15">YB392</strain>
    </source>
</reference>
<dbReference type="VEuPathDB" id="FungiDB:YALI1_C02248g"/>
<dbReference type="Proteomes" id="UP000256601">
    <property type="component" value="Unassembled WGS sequence"/>
</dbReference>
<feature type="compositionally biased region" description="Polar residues" evidence="9">
    <location>
        <begin position="74"/>
        <end position="85"/>
    </location>
</feature>
<comment type="subcellular location">
    <subcellularLocation>
        <location evidence="1">Membrane</location>
        <topology evidence="1">Single-pass type II membrane protein</topology>
    </subcellularLocation>
</comment>
<evidence type="ECO:0000313" key="14">
    <source>
        <dbReference type="Proteomes" id="UP000182444"/>
    </source>
</evidence>
<feature type="compositionally biased region" description="Basic and acidic residues" evidence="9">
    <location>
        <begin position="14"/>
        <end position="25"/>
    </location>
</feature>
<dbReference type="Proteomes" id="UP000182444">
    <property type="component" value="Chromosome 1C"/>
</dbReference>
<keyword evidence="7" id="KW-0325">Glycoprotein</keyword>
<evidence type="ECO:0000256" key="3">
    <source>
        <dbReference type="ARBA" id="ARBA00022692"/>
    </source>
</evidence>
<organism evidence="12 14">
    <name type="scientific">Yarrowia lipolytica</name>
    <name type="common">Candida lipolytica</name>
    <dbReference type="NCBI Taxonomy" id="4952"/>
    <lineage>
        <taxon>Eukaryota</taxon>
        <taxon>Fungi</taxon>
        <taxon>Dikarya</taxon>
        <taxon>Ascomycota</taxon>
        <taxon>Saccharomycotina</taxon>
        <taxon>Dipodascomycetes</taxon>
        <taxon>Dipodascales</taxon>
        <taxon>Dipodascales incertae sedis</taxon>
        <taxon>Yarrowia</taxon>
    </lineage>
</organism>
<dbReference type="GO" id="GO:0005789">
    <property type="term" value="C:endoplasmic reticulum membrane"/>
    <property type="evidence" value="ECO:0007669"/>
    <property type="project" value="TreeGrafter"/>
</dbReference>
<dbReference type="EMBL" id="CP017555">
    <property type="protein sequence ID" value="AOW02203.1"/>
    <property type="molecule type" value="Genomic_DNA"/>
</dbReference>
<evidence type="ECO:0000313" key="13">
    <source>
        <dbReference type="EMBL" id="RDW24421.1"/>
    </source>
</evidence>
<dbReference type="AlphaFoldDB" id="A0A1D8N9A0"/>
<dbReference type="Pfam" id="PF03935">
    <property type="entry name" value="SKN1_KRE6_Sbg1"/>
    <property type="match status" value="1"/>
</dbReference>
<dbReference type="PANTHER" id="PTHR31361">
    <property type="entry name" value="BETA-GLUCAN SYNTHESIS-ASSOCIATED PROTEIN KRE6-RELATED"/>
    <property type="match status" value="1"/>
</dbReference>
<feature type="domain" description="GH16" evidence="11">
    <location>
        <begin position="258"/>
        <end position="621"/>
    </location>
</feature>
<dbReference type="SUPFAM" id="SSF49899">
    <property type="entry name" value="Concanavalin A-like lectins/glucanases"/>
    <property type="match status" value="1"/>
</dbReference>
<evidence type="ECO:0000256" key="6">
    <source>
        <dbReference type="ARBA" id="ARBA00023136"/>
    </source>
</evidence>
<keyword evidence="8" id="KW-0961">Cell wall biogenesis/degradation</keyword>
<evidence type="ECO:0000256" key="2">
    <source>
        <dbReference type="ARBA" id="ARBA00010962"/>
    </source>
</evidence>
<evidence type="ECO:0000313" key="15">
    <source>
        <dbReference type="Proteomes" id="UP000256601"/>
    </source>
</evidence>
<keyword evidence="5 10" id="KW-1133">Transmembrane helix</keyword>
<reference evidence="12 14" key="1">
    <citation type="journal article" date="2016" name="PLoS ONE">
        <title>Sequence Assembly of Yarrowia lipolytica Strain W29/CLIB89 Shows Transposable Element Diversity.</title>
        <authorList>
            <person name="Magnan C."/>
            <person name="Yu J."/>
            <person name="Chang I."/>
            <person name="Jahn E."/>
            <person name="Kanomata Y."/>
            <person name="Wu J."/>
            <person name="Zeller M."/>
            <person name="Oakes M."/>
            <person name="Baldi P."/>
            <person name="Sandmeyer S."/>
        </authorList>
    </citation>
    <scope>NUCLEOTIDE SEQUENCE [LARGE SCALE GENOMIC DNA]</scope>
    <source>
        <strain evidence="12">CLIB89</strain>
        <strain evidence="14">CLIB89(W29)</strain>
    </source>
</reference>